<proteinExistence type="inferred from homology"/>
<sequence>MANISTINDKLALITKKFYDAISKTFHNNIIISPPCIMLIARALLKASSDRTKSQLLEVFDIPSDMNNIDKIFLEILSNTQFEAAFFLNDNKRINTSYKRYINKTDAITMTNTNARYILDMMERLHFDPNDMFSDNEFESILLFDISYLGIWETVFTDYDYHTFNVSKYVSVRIPYIATKGMLGYTYCTDIKSHVINIPYMYNTHSLILLFADSYQNFKYLESHITARILTSSKILFSNMYYSDICVVIPKFSVTVQHDMKSAFMNLGITDIFNDDCSMRCLSPDKVSLTELYVKSQIGFLNNRFILNDQKRWDKLSGTKYMLTRPFMFCIRYNKTGSIVFFGKIRDPSQ</sequence>
<dbReference type="Proteomes" id="UP000319767">
    <property type="component" value="Segment"/>
</dbReference>
<dbReference type="EMBL" id="KX857215">
    <property type="protein sequence ID" value="ARE67279.1"/>
    <property type="molecule type" value="Genomic_DNA"/>
</dbReference>
<dbReference type="SUPFAM" id="SSF56574">
    <property type="entry name" value="Serpins"/>
    <property type="match status" value="1"/>
</dbReference>
<dbReference type="InterPro" id="IPR036186">
    <property type="entry name" value="Serpin_sf"/>
</dbReference>
<dbReference type="GO" id="GO:0004867">
    <property type="term" value="F:serine-type endopeptidase inhibitor activity"/>
    <property type="evidence" value="ECO:0007669"/>
    <property type="project" value="InterPro"/>
</dbReference>
<evidence type="ECO:0000313" key="3">
    <source>
        <dbReference type="EMBL" id="ARE67279.1"/>
    </source>
</evidence>
<accession>A0A1V0QG19</accession>
<dbReference type="Gene3D" id="2.30.39.10">
    <property type="entry name" value="Alpha-1-antitrypsin, domain 1"/>
    <property type="match status" value="2"/>
</dbReference>
<dbReference type="CDD" id="cd19585">
    <property type="entry name" value="serpin_poxvirus"/>
    <property type="match status" value="1"/>
</dbReference>
<evidence type="ECO:0000259" key="2">
    <source>
        <dbReference type="SMART" id="SM00093"/>
    </source>
</evidence>
<protein>
    <submittedName>
        <fullName evidence="3">SWPV2-ORF058</fullName>
    </submittedName>
</protein>
<dbReference type="PANTHER" id="PTHR11461:SF211">
    <property type="entry name" value="GH10112P-RELATED"/>
    <property type="match status" value="1"/>
</dbReference>
<reference evidence="3" key="1">
    <citation type="journal article" date="2017" name="BMC Genomics">
        <title>Genomic characterization of two novel pathogenic avipoxviruses isolated from pacific shearwaters (Ardenna spp.).</title>
        <authorList>
            <person name="Sarker S."/>
            <person name="Das S."/>
            <person name="Lavers J.L."/>
            <person name="Hutton I."/>
            <person name="Helbig K."/>
            <person name="Imbery J."/>
            <person name="Upton C."/>
            <person name="Raidal S.R."/>
        </authorList>
    </citation>
    <scope>NUCLEOTIDE SEQUENCE [LARGE SCALE GENOMIC DNA]</scope>
    <source>
        <strain evidence="3">SWPV-2</strain>
    </source>
</reference>
<dbReference type="GO" id="GO:0005615">
    <property type="term" value="C:extracellular space"/>
    <property type="evidence" value="ECO:0007669"/>
    <property type="project" value="InterPro"/>
</dbReference>
<feature type="domain" description="Serpin" evidence="2">
    <location>
        <begin position="16"/>
        <end position="348"/>
    </location>
</feature>
<organism evidence="3">
    <name type="scientific">Shearwaterpox virus</name>
    <dbReference type="NCBI Taxonomy" id="1974596"/>
    <lineage>
        <taxon>Viruses</taxon>
        <taxon>Varidnaviria</taxon>
        <taxon>Bamfordvirae</taxon>
        <taxon>Nucleocytoviricota</taxon>
        <taxon>Pokkesviricetes</taxon>
        <taxon>Chitovirales</taxon>
        <taxon>Poxviridae</taxon>
        <taxon>Chordopoxvirinae</taxon>
        <taxon>Avipoxvirus</taxon>
        <taxon>Avipoxvirus canarypox</taxon>
        <taxon>Canarypox virus</taxon>
    </lineage>
</organism>
<dbReference type="InterPro" id="IPR023796">
    <property type="entry name" value="Serpin_dom"/>
</dbReference>
<dbReference type="SMART" id="SM00093">
    <property type="entry name" value="SERPIN"/>
    <property type="match status" value="1"/>
</dbReference>
<dbReference type="Gene3D" id="3.30.497.10">
    <property type="entry name" value="Antithrombin, subunit I, domain 2"/>
    <property type="match status" value="2"/>
</dbReference>
<dbReference type="InterPro" id="IPR042178">
    <property type="entry name" value="Serpin_sf_1"/>
</dbReference>
<dbReference type="InterPro" id="IPR000215">
    <property type="entry name" value="Serpin_fam"/>
</dbReference>
<dbReference type="InterPro" id="IPR042185">
    <property type="entry name" value="Serpin_sf_2"/>
</dbReference>
<name>A0A1V0QG19_CNPV</name>
<dbReference type="PANTHER" id="PTHR11461">
    <property type="entry name" value="SERINE PROTEASE INHIBITOR, SERPIN"/>
    <property type="match status" value="1"/>
</dbReference>
<gene>
    <name evidence="3" type="primary">SWPV2-058</name>
</gene>
<evidence type="ECO:0000256" key="1">
    <source>
        <dbReference type="ARBA" id="ARBA00008009"/>
    </source>
</evidence>
<dbReference type="Pfam" id="PF00079">
    <property type="entry name" value="Serpin"/>
    <property type="match status" value="1"/>
</dbReference>
<comment type="similarity">
    <text evidence="1">Belongs to the serpin family. Poxviruses subfamily.</text>
</comment>